<proteinExistence type="predicted"/>
<dbReference type="PROSITE" id="PS51194">
    <property type="entry name" value="HELICASE_CTER"/>
    <property type="match status" value="1"/>
</dbReference>
<dbReference type="PROSITE" id="PS50206">
    <property type="entry name" value="RHODANESE_3"/>
    <property type="match status" value="1"/>
</dbReference>
<dbReference type="AlphaFoldDB" id="A0AAW1QPI2"/>
<dbReference type="SMART" id="SM00487">
    <property type="entry name" value="DEXDc"/>
    <property type="match status" value="1"/>
</dbReference>
<comment type="caution">
    <text evidence="4">The sequence shown here is derived from an EMBL/GenBank/DDBJ whole genome shotgun (WGS) entry which is preliminary data.</text>
</comment>
<feature type="domain" description="Helicase ATP-binding" evidence="2">
    <location>
        <begin position="7"/>
        <end position="155"/>
    </location>
</feature>
<dbReference type="Proteomes" id="UP001489004">
    <property type="component" value="Unassembled WGS sequence"/>
</dbReference>
<dbReference type="InterPro" id="IPR027417">
    <property type="entry name" value="P-loop_NTPase"/>
</dbReference>
<dbReference type="Pfam" id="PF04851">
    <property type="entry name" value="ResIII"/>
    <property type="match status" value="1"/>
</dbReference>
<dbReference type="PANTHER" id="PTHR47396">
    <property type="entry name" value="TYPE I RESTRICTION ENZYME ECOKI R PROTEIN"/>
    <property type="match status" value="1"/>
</dbReference>
<dbReference type="GO" id="GO:0000403">
    <property type="term" value="F:Y-form DNA binding"/>
    <property type="evidence" value="ECO:0007669"/>
    <property type="project" value="TreeGrafter"/>
</dbReference>
<dbReference type="Gene3D" id="3.40.50.300">
    <property type="entry name" value="P-loop containing nucleotide triphosphate hydrolases"/>
    <property type="match status" value="2"/>
</dbReference>
<dbReference type="GO" id="GO:0032042">
    <property type="term" value="P:mitochondrial DNA metabolic process"/>
    <property type="evidence" value="ECO:0007669"/>
    <property type="project" value="TreeGrafter"/>
</dbReference>
<dbReference type="GO" id="GO:0070125">
    <property type="term" value="P:mitochondrial translational elongation"/>
    <property type="evidence" value="ECO:0007669"/>
    <property type="project" value="TreeGrafter"/>
</dbReference>
<dbReference type="GO" id="GO:0005759">
    <property type="term" value="C:mitochondrial matrix"/>
    <property type="evidence" value="ECO:0007669"/>
    <property type="project" value="TreeGrafter"/>
</dbReference>
<dbReference type="PROSITE" id="PS51192">
    <property type="entry name" value="HELICASE_ATP_BIND_1"/>
    <property type="match status" value="1"/>
</dbReference>
<dbReference type="GO" id="GO:0061749">
    <property type="term" value="F:forked DNA-dependent helicase activity"/>
    <property type="evidence" value="ECO:0007669"/>
    <property type="project" value="TreeGrafter"/>
</dbReference>
<keyword evidence="5" id="KW-1185">Reference proteome</keyword>
<protein>
    <submittedName>
        <fullName evidence="4">Uncharacterized protein</fullName>
    </submittedName>
</protein>
<dbReference type="GO" id="GO:0016787">
    <property type="term" value="F:hydrolase activity"/>
    <property type="evidence" value="ECO:0007669"/>
    <property type="project" value="InterPro"/>
</dbReference>
<dbReference type="InterPro" id="IPR050742">
    <property type="entry name" value="Helicase_Restrict-Modif_Enz"/>
</dbReference>
<evidence type="ECO:0000259" key="2">
    <source>
        <dbReference type="PROSITE" id="PS51192"/>
    </source>
</evidence>
<accession>A0AAW1QPI2</accession>
<evidence type="ECO:0000313" key="5">
    <source>
        <dbReference type="Proteomes" id="UP001489004"/>
    </source>
</evidence>
<sequence length="607" mass="66608">MPAVGSFTSAQHLPDSLHPARIRGGKSVIFAAVAQQAVEHDQHVNILIIAHRRELIFQARSHLARWGIQPGIIMAKQKADTSANVQVASIQTLVRRKLQRAPDLIIIDEAHHSRAKTYAQVIERYSEAQVLGCTATPYRLDGKGMRDMFDTLACGPSIASLIEKGHLVKLKVVEVGVSFQTFSKVPVAKGDYVNSKVEETLQASFTPQQVVAAFQQHASKRQAVVYATSVSHSQAIAKAFTKAGYKAVHVDGGTGDAARNGAIAELADRKIQLLVNCAIVSEGLDVPGINAVVLVRPTKAFGLYIQQVGRGLRPSQGKKDCLVLDCVGNVAYHGPPMQPLRFSLDMNVKEQTGAERKAEAAVAADEERALREQRTMEDRLKDFSLRAAQKHGDRQLLQPLQELFPWQTDAAVHAAWAKPDCWQLVDIGRPADQQRRAISPGCFLADMLYTSLIAVEHPPGSDTYAVGWAGMAGPVLDQPKFIHRIPLKDEPGLQFRAWPDAPVTSHPSHANMTLICAYTASPWAIHHLFKLGCWAGVKGNGRVGAIQSVAQLLRMLSAWTPDQVDPLIQQLREIQQARGYAPGWVYHQVKAFYGEIAAKRCMPFTKH</sequence>
<dbReference type="InterPro" id="IPR006935">
    <property type="entry name" value="Helicase/UvrB_N"/>
</dbReference>
<reference evidence="4 5" key="1">
    <citation type="journal article" date="2024" name="Nat. Commun.">
        <title>Phylogenomics reveals the evolutionary origins of lichenization in chlorophyte algae.</title>
        <authorList>
            <person name="Puginier C."/>
            <person name="Libourel C."/>
            <person name="Otte J."/>
            <person name="Skaloud P."/>
            <person name="Haon M."/>
            <person name="Grisel S."/>
            <person name="Petersen M."/>
            <person name="Berrin J.G."/>
            <person name="Delaux P.M."/>
            <person name="Dal Grande F."/>
            <person name="Keller J."/>
        </authorList>
    </citation>
    <scope>NUCLEOTIDE SEQUENCE [LARGE SCALE GENOMIC DNA]</scope>
    <source>
        <strain evidence="4 5">SAG 2043</strain>
    </source>
</reference>
<dbReference type="PANTHER" id="PTHR47396:SF1">
    <property type="entry name" value="ATP-DEPENDENT HELICASE IRC3-RELATED"/>
    <property type="match status" value="1"/>
</dbReference>
<dbReference type="SMART" id="SM00490">
    <property type="entry name" value="HELICc"/>
    <property type="match status" value="1"/>
</dbReference>
<dbReference type="GO" id="GO:0036121">
    <property type="term" value="F:double-stranded DNA helicase activity"/>
    <property type="evidence" value="ECO:0007669"/>
    <property type="project" value="TreeGrafter"/>
</dbReference>
<dbReference type="InterPro" id="IPR001650">
    <property type="entry name" value="Helicase_C-like"/>
</dbReference>
<feature type="domain" description="Rhodanese" evidence="1">
    <location>
        <begin position="206"/>
        <end position="265"/>
    </location>
</feature>
<dbReference type="InterPro" id="IPR014001">
    <property type="entry name" value="Helicase_ATP-bd"/>
</dbReference>
<dbReference type="SUPFAM" id="SSF52540">
    <property type="entry name" value="P-loop containing nucleoside triphosphate hydrolases"/>
    <property type="match status" value="1"/>
</dbReference>
<dbReference type="EMBL" id="JALJOR010000002">
    <property type="protein sequence ID" value="KAK9823347.1"/>
    <property type="molecule type" value="Genomic_DNA"/>
</dbReference>
<name>A0AAW1QPI2_9CHLO</name>
<dbReference type="Pfam" id="PF00271">
    <property type="entry name" value="Helicase_C"/>
    <property type="match status" value="1"/>
</dbReference>
<evidence type="ECO:0000259" key="1">
    <source>
        <dbReference type="PROSITE" id="PS50206"/>
    </source>
</evidence>
<gene>
    <name evidence="4" type="ORF">WJX72_002094</name>
</gene>
<dbReference type="InterPro" id="IPR001763">
    <property type="entry name" value="Rhodanese-like_dom"/>
</dbReference>
<organism evidence="4 5">
    <name type="scientific">[Myrmecia] bisecta</name>
    <dbReference type="NCBI Taxonomy" id="41462"/>
    <lineage>
        <taxon>Eukaryota</taxon>
        <taxon>Viridiplantae</taxon>
        <taxon>Chlorophyta</taxon>
        <taxon>core chlorophytes</taxon>
        <taxon>Trebouxiophyceae</taxon>
        <taxon>Trebouxiales</taxon>
        <taxon>Trebouxiaceae</taxon>
        <taxon>Myrmecia</taxon>
    </lineage>
</organism>
<evidence type="ECO:0000313" key="4">
    <source>
        <dbReference type="EMBL" id="KAK9823347.1"/>
    </source>
</evidence>
<feature type="domain" description="Helicase C-terminal" evidence="3">
    <location>
        <begin position="213"/>
        <end position="356"/>
    </location>
</feature>
<dbReference type="GO" id="GO:0005524">
    <property type="term" value="F:ATP binding"/>
    <property type="evidence" value="ECO:0007669"/>
    <property type="project" value="InterPro"/>
</dbReference>
<evidence type="ECO:0000259" key="3">
    <source>
        <dbReference type="PROSITE" id="PS51194"/>
    </source>
</evidence>